<name>A0A3S8UPN1_9PSED</name>
<gene>
    <name evidence="4" type="ORF">EJA05_21835</name>
</gene>
<sequence>MANSTTQFGGFLTNVGIAQQANTAALGLPWNITHMLIGDAGGEPSQTPDPTPKPTQSALVRQVYRAQLNALYQSPADPGVLVAELVLPPETGGWWIRELALEDANGNFIAVAKPAPSYKPLLAQGSGRTQTIRMHVVFGNLANVTLKIDPSIVLATRDYVDKAREAAELYARNQLKAHVEAADPHPQYLRRADVAKDAGPLAWLGAAGGTADALVLTLKSSEAALPAYAAGQRFQFQAVATNTGAVTARINGRPAVAVKKAGPGGLVDLVGGDVRAGALYDLNYDGTYFQLGGGVSSGRAFERFSFAASLGQTVFNAPHSIGSTVVLRNGREVTDYLADGQKITFRAPCGLGEAVEILAFGTFQAVDTYTKAEMDMLVKTASALPVGTMLPFPKGTVPLGFLEVDGSAQSAACYPDLAAYLGSTFNTGTEEVGFFRLPDSRGEFLRGWDHGRGIDPGRTLGSAQLDQMQRITGRLDNINSGTAFGAGEGALKKSGSNVQSHTTSGGGSWPKDLEFDSAASPGARTGSETRSRNLAVMWCIKAWSAPVNQGQLDVAALASQVQALSLELSGPLPFAALDFPTVATADGRLTVVGAAMEGGGGSITVPAGVLIALAEADPTKALGRPRVVETIEWTSAALPVNATLYLRGNIRDRVLQLYIAPGTDTDSVPVALRSESGQAASGFDSTVVDVLLAKIMTGAAGSVPSVLPLANRKRLEAVAHWSGAFGAYTLSLNWARTPRAYVASFADYDEYTKSDYAIVAEPVGSNSSGGVIGATTGFSDRYTGRVGITAWIPTGSPGSGKINARVRWEA</sequence>
<feature type="compositionally biased region" description="Polar residues" evidence="1">
    <location>
        <begin position="494"/>
        <end position="503"/>
    </location>
</feature>
<dbReference type="EMBL" id="CP034338">
    <property type="protein sequence ID" value="AZL70198.1"/>
    <property type="molecule type" value="Genomic_DNA"/>
</dbReference>
<feature type="domain" description="Phage tail fibre protein N-terminal" evidence="3">
    <location>
        <begin position="6"/>
        <end position="158"/>
    </location>
</feature>
<reference evidence="4 5" key="1">
    <citation type="submission" date="2018-12" db="EMBL/GenBank/DDBJ databases">
        <authorList>
            <person name="Li S."/>
            <person name="Yang R."/>
            <person name="Chen G."/>
            <person name="Zou L."/>
            <person name="Zhang C."/>
            <person name="Chen Y."/>
            <person name="Liu Z."/>
            <person name="Li Y."/>
            <person name="Yan Y."/>
            <person name="Huang M."/>
            <person name="Chen T."/>
        </authorList>
    </citation>
    <scope>NUCLEOTIDE SEQUENCE [LARGE SCALE GENOMIC DNA]</scope>
    <source>
        <strain evidence="4 5">1257</strain>
    </source>
</reference>
<dbReference type="KEGG" id="pory:EJA05_21835"/>
<accession>A0A3S8UPN1</accession>
<proteinExistence type="predicted"/>
<organism evidence="4 5">
    <name type="scientific">Pseudomonas entomophila</name>
    <dbReference type="NCBI Taxonomy" id="312306"/>
    <lineage>
        <taxon>Bacteria</taxon>
        <taxon>Pseudomonadati</taxon>
        <taxon>Pseudomonadota</taxon>
        <taxon>Gammaproteobacteria</taxon>
        <taxon>Pseudomonadales</taxon>
        <taxon>Pseudomonadaceae</taxon>
        <taxon>Pseudomonas</taxon>
    </lineage>
</organism>
<evidence type="ECO:0000313" key="5">
    <source>
        <dbReference type="Proteomes" id="UP000268230"/>
    </source>
</evidence>
<feature type="domain" description="Phage tail collar" evidence="2">
    <location>
        <begin position="387"/>
        <end position="445"/>
    </location>
</feature>
<dbReference type="InterPro" id="IPR051934">
    <property type="entry name" value="Phage_Tail_Fiber_Structural"/>
</dbReference>
<evidence type="ECO:0000256" key="1">
    <source>
        <dbReference type="SAM" id="MobiDB-lite"/>
    </source>
</evidence>
<dbReference type="InterPro" id="IPR011083">
    <property type="entry name" value="Phage_tail_collar_dom"/>
</dbReference>
<dbReference type="Pfam" id="PF12571">
    <property type="entry name" value="Phage_tail_fib"/>
    <property type="match status" value="1"/>
</dbReference>
<dbReference type="InterPro" id="IPR022225">
    <property type="entry name" value="Phage_tail_fibre_N"/>
</dbReference>
<evidence type="ECO:0000313" key="4">
    <source>
        <dbReference type="EMBL" id="AZL70198.1"/>
    </source>
</evidence>
<protein>
    <submittedName>
        <fullName evidence="4">Uncharacterized protein</fullName>
    </submittedName>
</protein>
<dbReference type="PANTHER" id="PTHR35191">
    <property type="entry name" value="PROPHAGE SIDE TAIL FIBER PROTEIN HOMOLOG STFQ-RELATED"/>
    <property type="match status" value="1"/>
</dbReference>
<dbReference type="SUPFAM" id="SSF88874">
    <property type="entry name" value="Receptor-binding domain of short tail fibre protein gp12"/>
    <property type="match status" value="1"/>
</dbReference>
<dbReference type="PANTHER" id="PTHR35191:SF1">
    <property type="entry name" value="PROPHAGE SIDE TAIL FIBER PROTEIN HOMOLOG STFQ-RELATED"/>
    <property type="match status" value="1"/>
</dbReference>
<feature type="region of interest" description="Disordered" evidence="1">
    <location>
        <begin position="490"/>
        <end position="527"/>
    </location>
</feature>
<evidence type="ECO:0000259" key="2">
    <source>
        <dbReference type="Pfam" id="PF07484"/>
    </source>
</evidence>
<dbReference type="Pfam" id="PF07484">
    <property type="entry name" value="Collar"/>
    <property type="match status" value="1"/>
</dbReference>
<feature type="region of interest" description="Disordered" evidence="1">
    <location>
        <begin position="37"/>
        <end position="56"/>
    </location>
</feature>
<dbReference type="InterPro" id="IPR037053">
    <property type="entry name" value="Phage_tail_collar_dom_sf"/>
</dbReference>
<dbReference type="Gene3D" id="3.90.1340.10">
    <property type="entry name" value="Phage tail collar domain"/>
    <property type="match status" value="1"/>
</dbReference>
<evidence type="ECO:0000259" key="3">
    <source>
        <dbReference type="Pfam" id="PF12571"/>
    </source>
</evidence>
<dbReference type="Proteomes" id="UP000268230">
    <property type="component" value="Chromosome"/>
</dbReference>
<dbReference type="AlphaFoldDB" id="A0A3S8UPN1"/>
<dbReference type="OrthoDB" id="9810174at2"/>